<dbReference type="InterPro" id="IPR010921">
    <property type="entry name" value="Trp_repressor/repl_initiator"/>
</dbReference>
<dbReference type="SUPFAM" id="SSF46689">
    <property type="entry name" value="Homeodomain-like"/>
    <property type="match status" value="1"/>
</dbReference>
<evidence type="ECO:0008006" key="3">
    <source>
        <dbReference type="Google" id="ProtNLM"/>
    </source>
</evidence>
<name>A0A161ZLP5_9GAMM</name>
<dbReference type="PANTHER" id="PTHR33795">
    <property type="entry name" value="INSERTION ELEMENT IS150 PROTEIN INSJ"/>
    <property type="match status" value="1"/>
</dbReference>
<dbReference type="GO" id="GO:0043565">
    <property type="term" value="F:sequence-specific DNA binding"/>
    <property type="evidence" value="ECO:0007669"/>
    <property type="project" value="InterPro"/>
</dbReference>
<dbReference type="SUPFAM" id="SSF48295">
    <property type="entry name" value="TrpR-like"/>
    <property type="match status" value="1"/>
</dbReference>
<protein>
    <recommendedName>
        <fullName evidence="3">Transposase</fullName>
    </recommendedName>
</protein>
<sequence length="161" mass="18913">MSKYSKKFKLEVATQANTQGSRSLYRQFNVSSRQIRYWCLVYRLHGEHAFLHKQKPYTSEVRLEMIQRMKREGWSLTYTSAFFDLSSPGMLSKWLCAYNSGKLTHPKLSRAKMSKSANAKDSKTMTEKELREELEYLRAENAVLKKWSALAQEKQTTKKQK</sequence>
<accession>A0A161ZLP5</accession>
<dbReference type="EMBL" id="AUXZ01000130">
    <property type="protein sequence ID" value="KZN45308.1"/>
    <property type="molecule type" value="Genomic_DNA"/>
</dbReference>
<evidence type="ECO:0000313" key="2">
    <source>
        <dbReference type="Proteomes" id="UP000076503"/>
    </source>
</evidence>
<dbReference type="PANTHER" id="PTHR33795:SF1">
    <property type="entry name" value="INSERTION ELEMENT IS150 PROTEIN INSJ"/>
    <property type="match status" value="1"/>
</dbReference>
<gene>
    <name evidence="1" type="ORF">N476_04655</name>
</gene>
<comment type="caution">
    <text evidence="1">The sequence shown here is derived from an EMBL/GenBank/DDBJ whole genome shotgun (WGS) entry which is preliminary data.</text>
</comment>
<dbReference type="InterPro" id="IPR009057">
    <property type="entry name" value="Homeodomain-like_sf"/>
</dbReference>
<reference evidence="1 2" key="1">
    <citation type="submission" date="2013-07" db="EMBL/GenBank/DDBJ databases">
        <title>Comparative Genomic and Metabolomic Analysis of Twelve Strains of Pseudoalteromonas luteoviolacea.</title>
        <authorList>
            <person name="Vynne N.G."/>
            <person name="Mansson M."/>
            <person name="Gram L."/>
        </authorList>
    </citation>
    <scope>NUCLEOTIDE SEQUENCE [LARGE SCALE GENOMIC DNA]</scope>
    <source>
        <strain evidence="1 2">H33</strain>
    </source>
</reference>
<dbReference type="OrthoDB" id="6107334at2"/>
<dbReference type="RefSeq" id="WP_063364028.1">
    <property type="nucleotide sequence ID" value="NZ_AUXZ01000130.1"/>
</dbReference>
<dbReference type="AlphaFoldDB" id="A0A161ZLP5"/>
<dbReference type="PATRIC" id="fig|1365251.3.peg.4898"/>
<proteinExistence type="predicted"/>
<organism evidence="1 2">
    <name type="scientific">Pseudoalteromonas luteoviolacea H33</name>
    <dbReference type="NCBI Taxonomy" id="1365251"/>
    <lineage>
        <taxon>Bacteria</taxon>
        <taxon>Pseudomonadati</taxon>
        <taxon>Pseudomonadota</taxon>
        <taxon>Gammaproteobacteria</taxon>
        <taxon>Alteromonadales</taxon>
        <taxon>Pseudoalteromonadaceae</taxon>
        <taxon>Pseudoalteromonas</taxon>
    </lineage>
</organism>
<dbReference type="InterPro" id="IPR052057">
    <property type="entry name" value="IS150/IS1296_orfA-like"/>
</dbReference>
<evidence type="ECO:0000313" key="1">
    <source>
        <dbReference type="EMBL" id="KZN45308.1"/>
    </source>
</evidence>
<dbReference type="Proteomes" id="UP000076503">
    <property type="component" value="Unassembled WGS sequence"/>
</dbReference>